<dbReference type="InterPro" id="IPR017853">
    <property type="entry name" value="GH"/>
</dbReference>
<dbReference type="InterPro" id="IPR011013">
    <property type="entry name" value="Gal_mutarotase_sf_dom"/>
</dbReference>
<dbReference type="InterPro" id="IPR048395">
    <property type="entry name" value="Glyco_hydro_31_C"/>
</dbReference>
<protein>
    <recommendedName>
        <fullName evidence="9">Glucosidase II subunit alpha</fullName>
    </recommendedName>
</protein>
<dbReference type="SUPFAM" id="SSF74650">
    <property type="entry name" value="Galactose mutarotase-like"/>
    <property type="match status" value="1"/>
</dbReference>
<dbReference type="PANTHER" id="PTHR22762:SF54">
    <property type="entry name" value="BCDNA.GH04962"/>
    <property type="match status" value="1"/>
</dbReference>
<dbReference type="Pfam" id="PF21365">
    <property type="entry name" value="Glyco_hydro_31_3rd"/>
    <property type="match status" value="1"/>
</dbReference>
<keyword evidence="5 10" id="KW-0378">Hydrolase</keyword>
<evidence type="ECO:0000256" key="1">
    <source>
        <dbReference type="ARBA" id="ARBA00004240"/>
    </source>
</evidence>
<dbReference type="InterPro" id="IPR030458">
    <property type="entry name" value="Glyco_hydro_31_AS"/>
</dbReference>
<evidence type="ECO:0000259" key="11">
    <source>
        <dbReference type="Pfam" id="PF01055"/>
    </source>
</evidence>
<evidence type="ECO:0000313" key="15">
    <source>
        <dbReference type="Proteomes" id="UP000789706"/>
    </source>
</evidence>
<dbReference type="OrthoDB" id="3237269at2759"/>
<dbReference type="Proteomes" id="UP000789706">
    <property type="component" value="Unassembled WGS sequence"/>
</dbReference>
<proteinExistence type="inferred from homology"/>
<accession>A0A9N8W7M3</accession>
<evidence type="ECO:0000256" key="7">
    <source>
        <dbReference type="ARBA" id="ARBA00023180"/>
    </source>
</evidence>
<keyword evidence="15" id="KW-1185">Reference proteome</keyword>
<dbReference type="PANTHER" id="PTHR22762">
    <property type="entry name" value="ALPHA-GLUCOSIDASE"/>
    <property type="match status" value="1"/>
</dbReference>
<name>A0A9N8W7M3_9GLOM</name>
<dbReference type="Pfam" id="PF13802">
    <property type="entry name" value="Gal_mutarotas_2"/>
    <property type="match status" value="1"/>
</dbReference>
<gene>
    <name evidence="14" type="ORF">DEBURN_LOCUS3596</name>
</gene>
<evidence type="ECO:0000259" key="13">
    <source>
        <dbReference type="Pfam" id="PF21365"/>
    </source>
</evidence>
<evidence type="ECO:0000256" key="4">
    <source>
        <dbReference type="ARBA" id="ARBA00022729"/>
    </source>
</evidence>
<dbReference type="GO" id="GO:0017177">
    <property type="term" value="C:glucosidase II complex"/>
    <property type="evidence" value="ECO:0007669"/>
    <property type="project" value="TreeGrafter"/>
</dbReference>
<keyword evidence="7" id="KW-0325">Glycoprotein</keyword>
<dbReference type="CDD" id="cd14752">
    <property type="entry name" value="GH31_N"/>
    <property type="match status" value="1"/>
</dbReference>
<dbReference type="InterPro" id="IPR013780">
    <property type="entry name" value="Glyco_hydro_b"/>
</dbReference>
<dbReference type="InterPro" id="IPR000322">
    <property type="entry name" value="Glyco_hydro_31_TIM"/>
</dbReference>
<dbReference type="SUPFAM" id="SSF51445">
    <property type="entry name" value="(Trans)glycosidases"/>
    <property type="match status" value="1"/>
</dbReference>
<dbReference type="SUPFAM" id="SSF51011">
    <property type="entry name" value="Glycosyl hydrolase domain"/>
    <property type="match status" value="1"/>
</dbReference>
<dbReference type="GO" id="GO:0006491">
    <property type="term" value="P:N-glycan processing"/>
    <property type="evidence" value="ECO:0007669"/>
    <property type="project" value="TreeGrafter"/>
</dbReference>
<evidence type="ECO:0000256" key="5">
    <source>
        <dbReference type="ARBA" id="ARBA00022801"/>
    </source>
</evidence>
<evidence type="ECO:0000313" key="14">
    <source>
        <dbReference type="EMBL" id="CAG8479800.1"/>
    </source>
</evidence>
<dbReference type="Pfam" id="PF01055">
    <property type="entry name" value="Glyco_hydro_31_2nd"/>
    <property type="match status" value="1"/>
</dbReference>
<dbReference type="InterPro" id="IPR025887">
    <property type="entry name" value="Glyco_hydro_31_N_dom"/>
</dbReference>
<comment type="subcellular location">
    <subcellularLocation>
        <location evidence="1">Endoplasmic reticulum</location>
    </subcellularLocation>
</comment>
<dbReference type="Gene3D" id="2.60.40.1180">
    <property type="entry name" value="Golgi alpha-mannosidase II"/>
    <property type="match status" value="2"/>
</dbReference>
<evidence type="ECO:0000256" key="10">
    <source>
        <dbReference type="RuleBase" id="RU361185"/>
    </source>
</evidence>
<keyword evidence="8 10" id="KW-0326">Glycosidase</keyword>
<dbReference type="FunFam" id="3.20.20.80:FF:000046">
    <property type="entry name" value="Glucosidase alpha, neutral C"/>
    <property type="match status" value="1"/>
</dbReference>
<evidence type="ECO:0000256" key="2">
    <source>
        <dbReference type="ARBA" id="ARBA00004833"/>
    </source>
</evidence>
<evidence type="ECO:0000256" key="3">
    <source>
        <dbReference type="ARBA" id="ARBA00007806"/>
    </source>
</evidence>
<dbReference type="EMBL" id="CAJVPK010000232">
    <property type="protein sequence ID" value="CAG8479800.1"/>
    <property type="molecule type" value="Genomic_DNA"/>
</dbReference>
<comment type="pathway">
    <text evidence="2">Glycan metabolism; N-glycan metabolism.</text>
</comment>
<dbReference type="CDD" id="cd06603">
    <property type="entry name" value="GH31_GANC_GANAB_alpha"/>
    <property type="match status" value="1"/>
</dbReference>
<evidence type="ECO:0000256" key="8">
    <source>
        <dbReference type="ARBA" id="ARBA00023295"/>
    </source>
</evidence>
<keyword evidence="4" id="KW-0732">Signal</keyword>
<feature type="domain" description="Glycoside hydrolase family 31 TIM barrel" evidence="11">
    <location>
        <begin position="344"/>
        <end position="671"/>
    </location>
</feature>
<dbReference type="Gene3D" id="3.20.20.80">
    <property type="entry name" value="Glycosidases"/>
    <property type="match status" value="2"/>
</dbReference>
<reference evidence="14" key="1">
    <citation type="submission" date="2021-06" db="EMBL/GenBank/DDBJ databases">
        <authorList>
            <person name="Kallberg Y."/>
            <person name="Tangrot J."/>
            <person name="Rosling A."/>
        </authorList>
    </citation>
    <scope>NUCLEOTIDE SEQUENCE</scope>
    <source>
        <strain evidence="14">AZ414A</strain>
    </source>
</reference>
<feature type="domain" description="Glycosyl hydrolase family 31 C-terminal" evidence="13">
    <location>
        <begin position="679"/>
        <end position="767"/>
    </location>
</feature>
<evidence type="ECO:0000259" key="12">
    <source>
        <dbReference type="Pfam" id="PF13802"/>
    </source>
</evidence>
<organism evidence="14 15">
    <name type="scientific">Diversispora eburnea</name>
    <dbReference type="NCBI Taxonomy" id="1213867"/>
    <lineage>
        <taxon>Eukaryota</taxon>
        <taxon>Fungi</taxon>
        <taxon>Fungi incertae sedis</taxon>
        <taxon>Mucoromycota</taxon>
        <taxon>Glomeromycotina</taxon>
        <taxon>Glomeromycetes</taxon>
        <taxon>Diversisporales</taxon>
        <taxon>Diversisporaceae</taxon>
        <taxon>Diversispora</taxon>
    </lineage>
</organism>
<evidence type="ECO:0000256" key="9">
    <source>
        <dbReference type="ARBA" id="ARBA00042895"/>
    </source>
</evidence>
<evidence type="ECO:0000256" key="6">
    <source>
        <dbReference type="ARBA" id="ARBA00022824"/>
    </source>
</evidence>
<dbReference type="GO" id="GO:0005975">
    <property type="term" value="P:carbohydrate metabolic process"/>
    <property type="evidence" value="ECO:0007669"/>
    <property type="project" value="InterPro"/>
</dbReference>
<dbReference type="AlphaFoldDB" id="A0A9N8W7M3"/>
<dbReference type="FunFam" id="2.60.40.1180:FF:000023">
    <property type="entry name" value="neutral alpha-glucosidase AB isoform X2"/>
    <property type="match status" value="1"/>
</dbReference>
<feature type="domain" description="Glycoside hydrolase family 31 N-terminal" evidence="12">
    <location>
        <begin position="74"/>
        <end position="284"/>
    </location>
</feature>
<comment type="similarity">
    <text evidence="3 10">Belongs to the glycosyl hydrolase 31 family.</text>
</comment>
<dbReference type="GO" id="GO:0090599">
    <property type="term" value="F:alpha-glucosidase activity"/>
    <property type="evidence" value="ECO:0007669"/>
    <property type="project" value="TreeGrafter"/>
</dbReference>
<dbReference type="GO" id="GO:0030246">
    <property type="term" value="F:carbohydrate binding"/>
    <property type="evidence" value="ECO:0007669"/>
    <property type="project" value="InterPro"/>
</dbReference>
<dbReference type="Gene3D" id="2.60.40.1760">
    <property type="entry name" value="glycosyl hydrolase (family 31)"/>
    <property type="match status" value="1"/>
</dbReference>
<comment type="caution">
    <text evidence="14">The sequence shown here is derived from an EMBL/GenBank/DDBJ whole genome shotgun (WGS) entry which is preliminary data.</text>
</comment>
<keyword evidence="6" id="KW-0256">Endoplasmic reticulum</keyword>
<dbReference type="PROSITE" id="PS00129">
    <property type="entry name" value="GLYCOSYL_HYDROL_F31_1"/>
    <property type="match status" value="1"/>
</dbReference>
<sequence length="882" mass="101119">MHFKRTLSAVKREDFKTCADSSFCQRNRAYADKISNNSSFVSPYNLIENSIIIKDGVLSGEIINIENDLHFILELNLLTIDAARIRINEKYPLKPRYDEVKNFALVNEPSNTLDYTVLPSQDGLTSISFGKEGKQKVFVYHSPFRVEFLFNDVPVVTLNDRGIFNFEHLRKKGDSSPSLWEETFNGKVDSKPNGPESIGLDISFPGFSHVYGIPEHASTLSLKETRGGSESAYTEPYRLYNLDVFEYELDNPMSLYGSIPFMMAHRKGASAAILWLNSAETWIDITKSKEDKHGLSSFLNFGKSTITTNTHWISESGIIDIFIFLGPTTSDIHYQYGLLTGFTTMPQYFAIAYHQCRWNYLNQDDVFEVDEGFDKYDIPYDVIWLDIEHTDNKKYTTWDNVKFSDPIKMQNNIAFKGRKMVTIVDPHLKRDDNFILYKEALDLDLFIKGSDGQVYDAWCWPGSSSWPDFTNPKTCEWWSKKFTLDQYKGSTESLFIWNDMNEPSVFSGPEITFPKDIIQHNGWEHRDLHNIYGLSFHAATFSGLLNRKNSSHRPFILSRSFFAGSQRYGAIWTGDNMAKWDHLAISSPMLLTIGISGLPFSGADVGGFFGNPEPELLVRWYQAGAFQPFFRAHAHIDTKRREPWLSGSPYTEYIRDAIRERYALLPLWYTLFYETSITGKPIIRPMFEVYPDEEKGFAIEDQYFVGDSLLVKPVVNQGQTSIEVYFSGDEIYYDYYNFQRIQGSNKVVKVDAPLNKIPVFIHGGSIIPRRQRIRRSSSGMRLDPFTLLIAINNKGEANGTLYLDDGETSVLRVERIIFIGLDKKPSKIFAYNNSNPSIKRELEFKFGGIGTTINTFTTLSSKDVLVIKDPKLFITEDWTVQF</sequence>